<dbReference type="Proteomes" id="UP000236928">
    <property type="component" value="Unassembled WGS sequence"/>
</dbReference>
<keyword evidence="1" id="KW-0862">Zinc</keyword>
<dbReference type="GO" id="GO:0008270">
    <property type="term" value="F:zinc ion binding"/>
    <property type="evidence" value="ECO:0007669"/>
    <property type="project" value="UniProtKB-KW"/>
</dbReference>
<evidence type="ECO:0000259" key="3">
    <source>
        <dbReference type="PROSITE" id="PS50089"/>
    </source>
</evidence>
<comment type="caution">
    <text evidence="4">The sequence shown here is derived from an EMBL/GenBank/DDBJ whole genome shotgun (WGS) entry which is preliminary data.</text>
</comment>
<dbReference type="OrthoDB" id="1711136at2759"/>
<keyword evidence="2" id="KW-1133">Transmembrane helix</keyword>
<dbReference type="PROSITE" id="PS50089">
    <property type="entry name" value="ZF_RING_2"/>
    <property type="match status" value="1"/>
</dbReference>
<keyword evidence="2" id="KW-0472">Membrane</keyword>
<gene>
    <name evidence="4" type="ORF">CmeUKMEL1_15860</name>
</gene>
<dbReference type="AlphaFoldDB" id="A0A2P4Z540"/>
<dbReference type="Pfam" id="PF13920">
    <property type="entry name" value="zf-C3HC4_3"/>
    <property type="match status" value="1"/>
</dbReference>
<evidence type="ECO:0000313" key="5">
    <source>
        <dbReference type="Proteomes" id="UP000236928"/>
    </source>
</evidence>
<dbReference type="InterPro" id="IPR001841">
    <property type="entry name" value="Znf_RING"/>
</dbReference>
<feature type="domain" description="RING-type" evidence="3">
    <location>
        <begin position="616"/>
        <end position="662"/>
    </location>
</feature>
<evidence type="ECO:0000256" key="2">
    <source>
        <dbReference type="SAM" id="Phobius"/>
    </source>
</evidence>
<feature type="transmembrane region" description="Helical" evidence="2">
    <location>
        <begin position="464"/>
        <end position="488"/>
    </location>
</feature>
<name>A0A2P4Z540_9CRYT</name>
<keyword evidence="5" id="KW-1185">Reference proteome</keyword>
<evidence type="ECO:0000313" key="4">
    <source>
        <dbReference type="EMBL" id="POM85131.1"/>
    </source>
</evidence>
<feature type="transmembrane region" description="Helical" evidence="2">
    <location>
        <begin position="357"/>
        <end position="375"/>
    </location>
</feature>
<dbReference type="VEuPathDB" id="CryptoDB:CmeUKMEL1_15860"/>
<keyword evidence="1" id="KW-0479">Metal-binding</keyword>
<protein>
    <submittedName>
        <fullName evidence="4">Zinc finger, C3HC4 type (RING finger) family protein</fullName>
    </submittedName>
</protein>
<dbReference type="Gene3D" id="3.30.40.10">
    <property type="entry name" value="Zinc/RING finger domain, C3HC4 (zinc finger)"/>
    <property type="match status" value="1"/>
</dbReference>
<organism evidence="4 5">
    <name type="scientific">Cryptosporidium meleagridis</name>
    <dbReference type="NCBI Taxonomy" id="93969"/>
    <lineage>
        <taxon>Eukaryota</taxon>
        <taxon>Sar</taxon>
        <taxon>Alveolata</taxon>
        <taxon>Apicomplexa</taxon>
        <taxon>Conoidasida</taxon>
        <taxon>Coccidia</taxon>
        <taxon>Eucoccidiorida</taxon>
        <taxon>Eimeriorina</taxon>
        <taxon>Cryptosporidiidae</taxon>
        <taxon>Cryptosporidium</taxon>
    </lineage>
</organism>
<reference evidence="4 5" key="1">
    <citation type="submission" date="2014-04" db="EMBL/GenBank/DDBJ databases">
        <title>Comparative Genomics of Cryptosporidium Species.</title>
        <authorList>
            <person name="Silva J.C."/>
            <person name="Su Q."/>
            <person name="Chalmers R."/>
            <person name="Chibucos M.C."/>
            <person name="Elwin K."/>
            <person name="Godinez A."/>
            <person name="Guo F."/>
            <person name="Huynh K."/>
            <person name="Orvis J."/>
            <person name="Ott S."/>
            <person name="Sadzewicz L."/>
            <person name="Sengamalay N."/>
            <person name="Shetty A."/>
            <person name="Sun M."/>
            <person name="Tallon L."/>
            <person name="Xiao L."/>
            <person name="Zhang H."/>
            <person name="Fraser C.M."/>
            <person name="Zhu G."/>
            <person name="Kissinger J."/>
            <person name="Widmer G."/>
        </authorList>
    </citation>
    <scope>NUCLEOTIDE SEQUENCE [LARGE SCALE GENOMIC DNA]</scope>
    <source>
        <strain evidence="4 5">UKMEL1</strain>
    </source>
</reference>
<dbReference type="EMBL" id="JIBK01000049">
    <property type="protein sequence ID" value="POM85131.1"/>
    <property type="molecule type" value="Genomic_DNA"/>
</dbReference>
<accession>A0A2P4Z540</accession>
<proteinExistence type="predicted"/>
<keyword evidence="2" id="KW-0812">Transmembrane</keyword>
<feature type="transmembrane region" description="Helical" evidence="2">
    <location>
        <begin position="396"/>
        <end position="416"/>
    </location>
</feature>
<sequence>MPNLLEISTEEAAIMRNNGFDAEEEQNQLNESFGSRNEENIELTENQRIIRNSQNEENLSNLLNRQQNDSEGTRLIKLWRKYAEKLRECLIQLEYNSRAQLPLIKFVLRIFIILSLTILPLINEIHSVTPLLSVFLRESNWLLIPMSMNKHAINNDLLLRINQHEYNMLVQNRNYQQRINHSISPGLFNSHDDNGLFSQSLKPKKSKNNSNVCINRDARLLISKEPSLNYEHLSLLIPTIWCPISNLNNEFNQVIYNTRREGQSRKVKILYMNKDQNTRNNILGLTSLKMHKNTYRYRPTKIFKIISTSFVIIRWFMLISRMVMQLWSFNTFFPNTGNGNNINSIAQFQFIQEFKSLVSFSIFYIWSLSCVYLLFGLTTSKCSIFPKIAIHEKVQWLLWICVLITTICFYATRLPYFDYQEDPNDSNSSGSSSSVNNNLNHNHNHNHHYQLEEENYRLKKRKILIQHVLSVISCCGFGFSLSGSVLLLSTRITSPWVNSCFITIISQSLDLLLRGYLGLIIDHHSFEEKKIRYYKYVFPSYLLKDEEKIHCNNNGQREWVVKCNYNSQPPPLIFKHSFISISLTKISSTFFSLNNFSNNKDSTDSQSNNATQATICMICYENPSNIVFSPCLHSGICDNCIDELMKWTVCKLKKIPCCHLCRSPIEIAWQLSADESNSNENNYFSKKCTEVIYPKLQIYDDSNEKSNL</sequence>
<keyword evidence="1" id="KW-0863">Zinc-finger</keyword>
<evidence type="ECO:0000256" key="1">
    <source>
        <dbReference type="PROSITE-ProRule" id="PRU00175"/>
    </source>
</evidence>
<feature type="transmembrane region" description="Helical" evidence="2">
    <location>
        <begin position="302"/>
        <end position="324"/>
    </location>
</feature>
<dbReference type="InterPro" id="IPR013083">
    <property type="entry name" value="Znf_RING/FYVE/PHD"/>
</dbReference>